<name>A0AAE4MWY4_9ENTR</name>
<comment type="caution">
    <text evidence="1">The sequence shown here is derived from an EMBL/GenBank/DDBJ whole genome shotgun (WGS) entry which is preliminary data.</text>
</comment>
<sequence length="119" mass="13541">MKRLYAEQINKMLEDYYFNLENNPQGRESHYCVLASGIQHVYGTAFCLNDDDALCELRPLVSAIMNGEIPKPYDLSSIDDERQKQVVVSAKATPEMIHQLKQEMASIPASLKTLSLYSR</sequence>
<dbReference type="AlphaFoldDB" id="A0AAE4MWY4"/>
<dbReference type="RefSeq" id="WP_241993745.1">
    <property type="nucleotide sequence ID" value="NZ_JAWHXQ010000020.1"/>
</dbReference>
<dbReference type="Pfam" id="PF15946">
    <property type="entry name" value="DUF4754"/>
    <property type="match status" value="1"/>
</dbReference>
<reference evidence="1" key="1">
    <citation type="submission" date="2023-10" db="EMBL/GenBank/DDBJ databases">
        <title>Surveillance and assessment of the effects of hospital wastewater treatment on clearance of pathogenic bacterial and antimicrobial resistance genes.</title>
        <authorList>
            <person name="Wu Y."/>
        </authorList>
    </citation>
    <scope>NUCLEOTIDE SEQUENCE</scope>
    <source>
        <strain evidence="1">23-M-SY-8</strain>
    </source>
</reference>
<evidence type="ECO:0000313" key="1">
    <source>
        <dbReference type="EMBL" id="MDV0613891.1"/>
    </source>
</evidence>
<organism evidence="1 2">
    <name type="scientific">Klebsiella quasipneumoniae subsp. similipneumoniae</name>
    <dbReference type="NCBI Taxonomy" id="1463164"/>
    <lineage>
        <taxon>Bacteria</taxon>
        <taxon>Pseudomonadati</taxon>
        <taxon>Pseudomonadota</taxon>
        <taxon>Gammaproteobacteria</taxon>
        <taxon>Enterobacterales</taxon>
        <taxon>Enterobacteriaceae</taxon>
        <taxon>Klebsiella/Raoultella group</taxon>
        <taxon>Klebsiella</taxon>
        <taxon>Klebsiella pneumoniae complex</taxon>
    </lineage>
</organism>
<dbReference type="EMBL" id="JAWHXQ010000020">
    <property type="protein sequence ID" value="MDV0613891.1"/>
    <property type="molecule type" value="Genomic_DNA"/>
</dbReference>
<protein>
    <submittedName>
        <fullName evidence="1">DUF4754 family protein</fullName>
    </submittedName>
</protein>
<gene>
    <name evidence="1" type="ORF">RZO73_25660</name>
</gene>
<accession>A0AAE4MWY4</accession>
<evidence type="ECO:0000313" key="2">
    <source>
        <dbReference type="Proteomes" id="UP001187239"/>
    </source>
</evidence>
<proteinExistence type="predicted"/>
<dbReference type="InterPro" id="IPR031860">
    <property type="entry name" value="DUF4754"/>
</dbReference>
<dbReference type="Proteomes" id="UP001187239">
    <property type="component" value="Unassembled WGS sequence"/>
</dbReference>